<keyword evidence="2" id="KW-1185">Reference proteome</keyword>
<protein>
    <submittedName>
        <fullName evidence="1">Uncharacterized protein</fullName>
    </submittedName>
</protein>
<evidence type="ECO:0000313" key="1">
    <source>
        <dbReference type="EnsemblPlants" id="OB01G27780.1"/>
    </source>
</evidence>
<dbReference type="EnsemblPlants" id="OB01G27780.1">
    <property type="protein sequence ID" value="OB01G27780.1"/>
    <property type="gene ID" value="OB01G27780"/>
</dbReference>
<organism evidence="1">
    <name type="scientific">Oryza brachyantha</name>
    <name type="common">malo sina</name>
    <dbReference type="NCBI Taxonomy" id="4533"/>
    <lineage>
        <taxon>Eukaryota</taxon>
        <taxon>Viridiplantae</taxon>
        <taxon>Streptophyta</taxon>
        <taxon>Embryophyta</taxon>
        <taxon>Tracheophyta</taxon>
        <taxon>Spermatophyta</taxon>
        <taxon>Magnoliopsida</taxon>
        <taxon>Liliopsida</taxon>
        <taxon>Poales</taxon>
        <taxon>Poaceae</taxon>
        <taxon>BOP clade</taxon>
        <taxon>Oryzoideae</taxon>
        <taxon>Oryzeae</taxon>
        <taxon>Oryzinae</taxon>
        <taxon>Oryza</taxon>
    </lineage>
</organism>
<dbReference type="AlphaFoldDB" id="J3L0M2"/>
<dbReference type="Proteomes" id="UP000006038">
    <property type="component" value="Chromosome 1"/>
</dbReference>
<dbReference type="HOGENOM" id="CLU_1743320_0_0_1"/>
<evidence type="ECO:0000313" key="2">
    <source>
        <dbReference type="Proteomes" id="UP000006038"/>
    </source>
</evidence>
<proteinExistence type="predicted"/>
<name>J3L0M2_ORYBR</name>
<reference evidence="1" key="1">
    <citation type="journal article" date="2013" name="Nat. Commun.">
        <title>Whole-genome sequencing of Oryza brachyantha reveals mechanisms underlying Oryza genome evolution.</title>
        <authorList>
            <person name="Chen J."/>
            <person name="Huang Q."/>
            <person name="Gao D."/>
            <person name="Wang J."/>
            <person name="Lang Y."/>
            <person name="Liu T."/>
            <person name="Li B."/>
            <person name="Bai Z."/>
            <person name="Luis Goicoechea J."/>
            <person name="Liang C."/>
            <person name="Chen C."/>
            <person name="Zhang W."/>
            <person name="Sun S."/>
            <person name="Liao Y."/>
            <person name="Zhang X."/>
            <person name="Yang L."/>
            <person name="Song C."/>
            <person name="Wang M."/>
            <person name="Shi J."/>
            <person name="Liu G."/>
            <person name="Liu J."/>
            <person name="Zhou H."/>
            <person name="Zhou W."/>
            <person name="Yu Q."/>
            <person name="An N."/>
            <person name="Chen Y."/>
            <person name="Cai Q."/>
            <person name="Wang B."/>
            <person name="Liu B."/>
            <person name="Min J."/>
            <person name="Huang Y."/>
            <person name="Wu H."/>
            <person name="Li Z."/>
            <person name="Zhang Y."/>
            <person name="Yin Y."/>
            <person name="Song W."/>
            <person name="Jiang J."/>
            <person name="Jackson S.A."/>
            <person name="Wing R.A."/>
            <person name="Wang J."/>
            <person name="Chen M."/>
        </authorList>
    </citation>
    <scope>NUCLEOTIDE SEQUENCE [LARGE SCALE GENOMIC DNA]</scope>
    <source>
        <strain evidence="1">cv. IRGC 101232</strain>
    </source>
</reference>
<reference evidence="1" key="2">
    <citation type="submission" date="2013-04" db="UniProtKB">
        <authorList>
            <consortium name="EnsemblPlants"/>
        </authorList>
    </citation>
    <scope>IDENTIFICATION</scope>
</reference>
<dbReference type="Gramene" id="OB01G27780.1">
    <property type="protein sequence ID" value="OB01G27780.1"/>
    <property type="gene ID" value="OB01G27780"/>
</dbReference>
<accession>J3L0M2</accession>
<sequence length="150" mass="17796">MHFTDVIQNSPFFHSLLQFASAFPIRTRRRRITRTHAQGEKKQLVFVRQKNSTVQYDASIDRSMSERKLKLHRSELQYIQMELAQLQLSRGLSCTPRSRRRWSRPPVRHGPRERRYSLAPTRTRRTNNAISTELYCICCTNDNEGLGYRE</sequence>